<dbReference type="InterPro" id="IPR005103">
    <property type="entry name" value="AA9_LPMO"/>
</dbReference>
<reference evidence="6" key="1">
    <citation type="submission" date="2014-04" db="EMBL/GenBank/DDBJ databases">
        <title>Evolutionary Origins and Diversification of the Mycorrhizal Mutualists.</title>
        <authorList>
            <consortium name="DOE Joint Genome Institute"/>
            <consortium name="Mycorrhizal Genomics Consortium"/>
            <person name="Kohler A."/>
            <person name="Kuo A."/>
            <person name="Nagy L.G."/>
            <person name="Floudas D."/>
            <person name="Copeland A."/>
            <person name="Barry K.W."/>
            <person name="Cichocki N."/>
            <person name="Veneault-Fourrey C."/>
            <person name="LaButti K."/>
            <person name="Lindquist E.A."/>
            <person name="Lipzen A."/>
            <person name="Lundell T."/>
            <person name="Morin E."/>
            <person name="Murat C."/>
            <person name="Riley R."/>
            <person name="Ohm R."/>
            <person name="Sun H."/>
            <person name="Tunlid A."/>
            <person name="Henrissat B."/>
            <person name="Grigoriev I.V."/>
            <person name="Hibbett D.S."/>
            <person name="Martin F."/>
        </authorList>
    </citation>
    <scope>NUCLEOTIDE SEQUENCE [LARGE SCALE GENOMIC DNA]</scope>
    <source>
        <strain evidence="6">FD-334 SS-4</strain>
    </source>
</reference>
<evidence type="ECO:0000259" key="4">
    <source>
        <dbReference type="Pfam" id="PF03443"/>
    </source>
</evidence>
<dbReference type="OMA" id="GTKYPAW"/>
<accession>A0A0D2NJ38</accession>
<dbReference type="AlphaFoldDB" id="A0A0D2NJ38"/>
<keyword evidence="6" id="KW-1185">Reference proteome</keyword>
<comment type="function">
    <text evidence="2">Lytic polysaccharide monooxygenase (LMPO) that depolymerizes crystalline and amorphous polysaccharides via the oxidation of scissile alpha- or beta-(1-4)-glycosidic bonds, yielding C1 and/or C4 oxidation products. Catalysis by LPMOs requires the reduction of the active-site copper from Cu(II) to Cu(I) by a reducing agent and H(2)O(2) or O(2) as a cosubstrate.</text>
</comment>
<dbReference type="GO" id="GO:0008810">
    <property type="term" value="F:cellulase activity"/>
    <property type="evidence" value="ECO:0007669"/>
    <property type="project" value="UniProtKB-UniRule"/>
</dbReference>
<dbReference type="Pfam" id="PF03443">
    <property type="entry name" value="AA9"/>
    <property type="match status" value="1"/>
</dbReference>
<dbReference type="PANTHER" id="PTHR33353:SF11">
    <property type="entry name" value="GLYCOSYLHYDROLASE FAMILY 61-7 PROTEIN"/>
    <property type="match status" value="1"/>
</dbReference>
<evidence type="ECO:0000256" key="1">
    <source>
        <dbReference type="ARBA" id="ARBA00023157"/>
    </source>
</evidence>
<evidence type="ECO:0000313" key="5">
    <source>
        <dbReference type="EMBL" id="KJA16596.1"/>
    </source>
</evidence>
<comment type="catalytic activity">
    <reaction evidence="2">
        <text>[(1-&gt;4)-beta-D-glucosyl]n+m + reduced acceptor + O2 = 4-dehydro-beta-D-glucosyl-[(1-&gt;4)-beta-D-glucosyl]n-1 + [(1-&gt;4)-beta-D-glucosyl]m + acceptor + H2O.</text>
        <dbReference type="EC" id="1.14.99.56"/>
    </reaction>
</comment>
<keyword evidence="2" id="KW-0136">Cellulose degradation</keyword>
<organism evidence="5 6">
    <name type="scientific">Hypholoma sublateritium (strain FD-334 SS-4)</name>
    <dbReference type="NCBI Taxonomy" id="945553"/>
    <lineage>
        <taxon>Eukaryota</taxon>
        <taxon>Fungi</taxon>
        <taxon>Dikarya</taxon>
        <taxon>Basidiomycota</taxon>
        <taxon>Agaricomycotina</taxon>
        <taxon>Agaricomycetes</taxon>
        <taxon>Agaricomycetidae</taxon>
        <taxon>Agaricales</taxon>
        <taxon>Agaricineae</taxon>
        <taxon>Strophariaceae</taxon>
        <taxon>Hypholoma</taxon>
    </lineage>
</organism>
<dbReference type="InterPro" id="IPR049892">
    <property type="entry name" value="AA9"/>
</dbReference>
<dbReference type="GO" id="GO:0030248">
    <property type="term" value="F:cellulose binding"/>
    <property type="evidence" value="ECO:0007669"/>
    <property type="project" value="UniProtKB-UniRule"/>
</dbReference>
<dbReference type="Gene3D" id="2.70.50.70">
    <property type="match status" value="1"/>
</dbReference>
<feature type="signal peptide" evidence="3">
    <location>
        <begin position="1"/>
        <end position="18"/>
    </location>
</feature>
<dbReference type="CDD" id="cd21175">
    <property type="entry name" value="LPMO_AA9"/>
    <property type="match status" value="1"/>
</dbReference>
<evidence type="ECO:0000256" key="3">
    <source>
        <dbReference type="SAM" id="SignalP"/>
    </source>
</evidence>
<gene>
    <name evidence="5" type="ORF">HYPSUDRAFT_47207</name>
</gene>
<keyword evidence="5" id="KW-0560">Oxidoreductase</keyword>
<feature type="chain" id="PRO_5002265461" description="AA9 family lytic polysaccharide monooxygenase" evidence="3">
    <location>
        <begin position="19"/>
        <end position="228"/>
    </location>
</feature>
<proteinExistence type="predicted"/>
<dbReference type="GO" id="GO:0005576">
    <property type="term" value="C:extracellular region"/>
    <property type="evidence" value="ECO:0007669"/>
    <property type="project" value="UniProtKB-SubCell"/>
</dbReference>
<dbReference type="GO" id="GO:0004497">
    <property type="term" value="F:monooxygenase activity"/>
    <property type="evidence" value="ECO:0007669"/>
    <property type="project" value="UniProtKB-KW"/>
</dbReference>
<dbReference type="STRING" id="945553.A0A0D2NJ38"/>
<keyword evidence="2" id="KW-0119">Carbohydrate metabolism</keyword>
<keyword evidence="2" id="KW-0964">Secreted</keyword>
<keyword evidence="3" id="KW-0732">Signal</keyword>
<dbReference type="EMBL" id="KN817618">
    <property type="protein sequence ID" value="KJA16596.1"/>
    <property type="molecule type" value="Genomic_DNA"/>
</dbReference>
<dbReference type="OrthoDB" id="3496539at2759"/>
<dbReference type="GO" id="GO:0030245">
    <property type="term" value="P:cellulose catabolic process"/>
    <property type="evidence" value="ECO:0007669"/>
    <property type="project" value="UniProtKB-UniRule"/>
</dbReference>
<name>A0A0D2NJ38_HYPSF</name>
<dbReference type="Proteomes" id="UP000054270">
    <property type="component" value="Unassembled WGS sequence"/>
</dbReference>
<feature type="domain" description="Auxiliary Activity family 9 catalytic" evidence="4">
    <location>
        <begin position="19"/>
        <end position="209"/>
    </location>
</feature>
<dbReference type="PANTHER" id="PTHR33353">
    <property type="entry name" value="PUTATIVE (AFU_ORTHOLOGUE AFUA_1G12560)-RELATED"/>
    <property type="match status" value="1"/>
</dbReference>
<evidence type="ECO:0000313" key="6">
    <source>
        <dbReference type="Proteomes" id="UP000054270"/>
    </source>
</evidence>
<keyword evidence="5" id="KW-0503">Monooxygenase</keyword>
<keyword evidence="1 2" id="KW-1015">Disulfide bond</keyword>
<comment type="domain">
    <text evidence="2">Has a modular structure: an endo-beta-1,4-glucanase catalytic module at the N-terminus, a linker rich in serines and threonines, and a C-terminal carbohydrate-binding module (CBM).</text>
</comment>
<evidence type="ECO:0000256" key="2">
    <source>
        <dbReference type="RuleBase" id="RU368122"/>
    </source>
</evidence>
<sequence length="228" mass="24648">MKPAFILSLALLASNGSAHYIFQTLIAGSKTSKLAVRVPGENSPVKNYTSVDITCNVNISNATETVSVSAGSVVGFELGEGKRIYHPGPITMYLGKAPGKAAHWNGTGKAWFKIAEWGATFSPFGFETLNKNVFTANIPSDIPSGEYLVRMEQIALHIPGSPEFFVGCAQIKITGGGSGSPTKVSIPGYLTYQDPELLVDIYWPIPTEYTVPGPPVYRARKSPRDFFW</sequence>
<comment type="subcellular location">
    <subcellularLocation>
        <location evidence="2">Secreted</location>
    </subcellularLocation>
</comment>
<protein>
    <recommendedName>
        <fullName evidence="2">AA9 family lytic polysaccharide monooxygenase</fullName>
        <ecNumber evidence="2">1.14.99.56</ecNumber>
    </recommendedName>
    <alternativeName>
        <fullName evidence="2">Endo-beta-1,4-glucanase</fullName>
    </alternativeName>
    <alternativeName>
        <fullName evidence="2">Glycosyl hydrolase 61 family protein</fullName>
    </alternativeName>
</protein>
<keyword evidence="2" id="KW-0624">Polysaccharide degradation</keyword>
<dbReference type="EC" id="1.14.99.56" evidence="2"/>